<feature type="region of interest" description="Disordered" evidence="1">
    <location>
        <begin position="206"/>
        <end position="238"/>
    </location>
</feature>
<proteinExistence type="predicted"/>
<feature type="transmembrane region" description="Helical" evidence="2">
    <location>
        <begin position="61"/>
        <end position="82"/>
    </location>
</feature>
<protein>
    <submittedName>
        <fullName evidence="3">Uncharacterized protein</fullName>
    </submittedName>
</protein>
<keyword evidence="4" id="KW-1185">Reference proteome</keyword>
<feature type="compositionally biased region" description="Basic residues" evidence="1">
    <location>
        <begin position="228"/>
        <end position="238"/>
    </location>
</feature>
<evidence type="ECO:0000313" key="3">
    <source>
        <dbReference type="EMBL" id="CBN78250.1"/>
    </source>
</evidence>
<dbReference type="AlphaFoldDB" id="D8LNP0"/>
<keyword evidence="2" id="KW-1133">Transmembrane helix</keyword>
<reference evidence="3 4" key="1">
    <citation type="journal article" date="2010" name="Nature">
        <title>The Ectocarpus genome and the independent evolution of multicellularity in brown algae.</title>
        <authorList>
            <person name="Cock J.M."/>
            <person name="Sterck L."/>
            <person name="Rouze P."/>
            <person name="Scornet D."/>
            <person name="Allen A.E."/>
            <person name="Amoutzias G."/>
            <person name="Anthouard V."/>
            <person name="Artiguenave F."/>
            <person name="Aury J.M."/>
            <person name="Badger J.H."/>
            <person name="Beszteri B."/>
            <person name="Billiau K."/>
            <person name="Bonnet E."/>
            <person name="Bothwell J.H."/>
            <person name="Bowler C."/>
            <person name="Boyen C."/>
            <person name="Brownlee C."/>
            <person name="Carrano C.J."/>
            <person name="Charrier B."/>
            <person name="Cho G.Y."/>
            <person name="Coelho S.M."/>
            <person name="Collen J."/>
            <person name="Corre E."/>
            <person name="Da Silva C."/>
            <person name="Delage L."/>
            <person name="Delaroque N."/>
            <person name="Dittami S.M."/>
            <person name="Doulbeau S."/>
            <person name="Elias M."/>
            <person name="Farnham G."/>
            <person name="Gachon C.M."/>
            <person name="Gschloessl B."/>
            <person name="Heesch S."/>
            <person name="Jabbari K."/>
            <person name="Jubin C."/>
            <person name="Kawai H."/>
            <person name="Kimura K."/>
            <person name="Kloareg B."/>
            <person name="Kupper F.C."/>
            <person name="Lang D."/>
            <person name="Le Bail A."/>
            <person name="Leblanc C."/>
            <person name="Lerouge P."/>
            <person name="Lohr M."/>
            <person name="Lopez P.J."/>
            <person name="Martens C."/>
            <person name="Maumus F."/>
            <person name="Michel G."/>
            <person name="Miranda-Saavedra D."/>
            <person name="Morales J."/>
            <person name="Moreau H."/>
            <person name="Motomura T."/>
            <person name="Nagasato C."/>
            <person name="Napoli C.A."/>
            <person name="Nelson D.R."/>
            <person name="Nyvall-Collen P."/>
            <person name="Peters A.F."/>
            <person name="Pommier C."/>
            <person name="Potin P."/>
            <person name="Poulain J."/>
            <person name="Quesneville H."/>
            <person name="Read B."/>
            <person name="Rensing S.A."/>
            <person name="Ritter A."/>
            <person name="Rousvoal S."/>
            <person name="Samanta M."/>
            <person name="Samson G."/>
            <person name="Schroeder D.C."/>
            <person name="Segurens B."/>
            <person name="Strittmatter M."/>
            <person name="Tonon T."/>
            <person name="Tregear J.W."/>
            <person name="Valentin K."/>
            <person name="von Dassow P."/>
            <person name="Yamagishi T."/>
            <person name="Van de Peer Y."/>
            <person name="Wincker P."/>
        </authorList>
    </citation>
    <scope>NUCLEOTIDE SEQUENCE [LARGE SCALE GENOMIC DNA]</scope>
    <source>
        <strain evidence="4">Ec32 / CCAP1310/4</strain>
    </source>
</reference>
<name>D8LNP0_ECTSI</name>
<dbReference type="OrthoDB" id="10352600at2759"/>
<dbReference type="EMBL" id="FN649760">
    <property type="protein sequence ID" value="CBN78250.1"/>
    <property type="molecule type" value="Genomic_DNA"/>
</dbReference>
<keyword evidence="2" id="KW-0812">Transmembrane</keyword>
<feature type="transmembrane region" description="Helical" evidence="2">
    <location>
        <begin position="102"/>
        <end position="126"/>
    </location>
</feature>
<keyword evidence="2" id="KW-0472">Membrane</keyword>
<feature type="transmembrane region" description="Helical" evidence="2">
    <location>
        <begin position="20"/>
        <end position="40"/>
    </location>
</feature>
<evidence type="ECO:0000313" key="4">
    <source>
        <dbReference type="Proteomes" id="UP000002630"/>
    </source>
</evidence>
<evidence type="ECO:0000256" key="2">
    <source>
        <dbReference type="SAM" id="Phobius"/>
    </source>
</evidence>
<dbReference type="InParanoid" id="D8LNP0"/>
<organism evidence="3 4">
    <name type="scientific">Ectocarpus siliculosus</name>
    <name type="common">Brown alga</name>
    <name type="synonym">Conferva siliculosa</name>
    <dbReference type="NCBI Taxonomy" id="2880"/>
    <lineage>
        <taxon>Eukaryota</taxon>
        <taxon>Sar</taxon>
        <taxon>Stramenopiles</taxon>
        <taxon>Ochrophyta</taxon>
        <taxon>PX clade</taxon>
        <taxon>Phaeophyceae</taxon>
        <taxon>Ectocarpales</taxon>
        <taxon>Ectocarpaceae</taxon>
        <taxon>Ectocarpus</taxon>
    </lineage>
</organism>
<gene>
    <name evidence="3" type="ORF">Esi_0005_0081</name>
</gene>
<evidence type="ECO:0000256" key="1">
    <source>
        <dbReference type="SAM" id="MobiDB-lite"/>
    </source>
</evidence>
<sequence>MISVCWAGENLATFIKTLKFLELFASNMLAITNLAICVNLSLIVMSRRPQSHVKSISTHKLVLLFLALSAGLAAIAVPFWGLTVLSGTGFWELGENKRDHEFVMISTFMVEFLVGICMFVIVSWLLLFRMTEIKECWMMHACLRYYFGLTLLGTVGNLTLGVCGTIYVISDMAWPLLMIFSWGFRQVRIALDTIVLHSVLATKSVDERAETPPTDGASPAPPPASSRGSRRLGGAHRR</sequence>
<accession>D8LNP0</accession>
<dbReference type="Proteomes" id="UP000002630">
    <property type="component" value="Unassembled WGS sequence"/>
</dbReference>
<feature type="transmembrane region" description="Helical" evidence="2">
    <location>
        <begin position="146"/>
        <end position="169"/>
    </location>
</feature>